<evidence type="ECO:0000313" key="1">
    <source>
        <dbReference type="EMBL" id="SNV46127.1"/>
    </source>
</evidence>
<evidence type="ECO:0000313" key="2">
    <source>
        <dbReference type="Proteomes" id="UP000215355"/>
    </source>
</evidence>
<accession>A0AAJ5BZS8</accession>
<protein>
    <submittedName>
        <fullName evidence="1">Uncharacterized protein</fullName>
    </submittedName>
</protein>
<dbReference type="EMBL" id="LT906468">
    <property type="protein sequence ID" value="SNV46127.1"/>
    <property type="molecule type" value="Genomic_DNA"/>
</dbReference>
<dbReference type="KEGG" id="smiz:4412673_01183"/>
<gene>
    <name evidence="1" type="ORF">SAMEA4412673_01183</name>
</gene>
<name>A0AAJ5BZS8_9SPHI</name>
<dbReference type="Proteomes" id="UP000215355">
    <property type="component" value="Chromosome 1"/>
</dbReference>
<sequence length="93" mass="10190">MNIETHNINDIKIAEVISADNICITTTEVKKVCTRNNSFSPRSLVACETPPLQAMAVLAFIVSGVADLNPGSNLKKLLKKKYLIKCQCLTKVN</sequence>
<proteinExistence type="predicted"/>
<reference evidence="1 2" key="1">
    <citation type="submission" date="2017-06" db="EMBL/GenBank/DDBJ databases">
        <authorList>
            <consortium name="Pathogen Informatics"/>
        </authorList>
    </citation>
    <scope>NUCLEOTIDE SEQUENCE [LARGE SCALE GENOMIC DNA]</scope>
    <source>
        <strain evidence="1 2">NCTC12149</strain>
    </source>
</reference>
<dbReference type="AlphaFoldDB" id="A0AAJ5BZS8"/>
<organism evidence="1 2">
    <name type="scientific">Sphingobacterium mizutaii</name>
    <dbReference type="NCBI Taxonomy" id="1010"/>
    <lineage>
        <taxon>Bacteria</taxon>
        <taxon>Pseudomonadati</taxon>
        <taxon>Bacteroidota</taxon>
        <taxon>Sphingobacteriia</taxon>
        <taxon>Sphingobacteriales</taxon>
        <taxon>Sphingobacteriaceae</taxon>
        <taxon>Sphingobacterium</taxon>
    </lineage>
</organism>